<dbReference type="EMBL" id="JARIHO010000010">
    <property type="protein sequence ID" value="KAJ7354021.1"/>
    <property type="molecule type" value="Genomic_DNA"/>
</dbReference>
<sequence>MRLPPAARAHAEIQIQTQHRADRPRYLDRAARTCNSASPALLCVRPAPAPAPHTASPRPRPRPRSHRHLCLHTRRACTWCAGMGPGIPCPAYSRLAHGVRARAHTPASPVPRMARPRSRPRSRCPPPSPSAHPRLQWWTPPCRNTVADLAPSRHASLRTRGCAVPAWDPAPRYRPARGVRARTLASPAPRTARPRPAPTAAAISVRVRAAAPVYTRAPDAGADLAPSRHTSLRARGCAVPAWDPAPRFKPGRGVRARTPASPAPLPLPQPSPSACARQRRCTPPRRLVLTSRPRGIPLCARGGSRPVRAVEAHERVAGAETGSGQYVRVLGRGVRPGVSTAYDVVRGSGKEGRGVACVAAAACTGISRRGGGGDCISGPRGISYPARLPQFTSWKHTGIQKLAVFELGVWIGARNVATVAVRSKRRPHGFVNVFWEIQAHFGFPKPCARVLSKILGECSFRGIRRIKEAEKRRGKSQGASNRAGRVFAGPRAWRRARARKWWCGRTKSH</sequence>
<protein>
    <submittedName>
        <fullName evidence="2">Uncharacterized protein</fullName>
    </submittedName>
</protein>
<reference evidence="2" key="1">
    <citation type="submission" date="2023-03" db="EMBL/GenBank/DDBJ databases">
        <title>Massive genome expansion in bonnet fungi (Mycena s.s.) driven by repeated elements and novel gene families across ecological guilds.</title>
        <authorList>
            <consortium name="Lawrence Berkeley National Laboratory"/>
            <person name="Harder C.B."/>
            <person name="Miyauchi S."/>
            <person name="Viragh M."/>
            <person name="Kuo A."/>
            <person name="Thoen E."/>
            <person name="Andreopoulos B."/>
            <person name="Lu D."/>
            <person name="Skrede I."/>
            <person name="Drula E."/>
            <person name="Henrissat B."/>
            <person name="Morin E."/>
            <person name="Kohler A."/>
            <person name="Barry K."/>
            <person name="LaButti K."/>
            <person name="Morin E."/>
            <person name="Salamov A."/>
            <person name="Lipzen A."/>
            <person name="Mereny Z."/>
            <person name="Hegedus B."/>
            <person name="Baldrian P."/>
            <person name="Stursova M."/>
            <person name="Weitz H."/>
            <person name="Taylor A."/>
            <person name="Grigoriev I.V."/>
            <person name="Nagy L.G."/>
            <person name="Martin F."/>
            <person name="Kauserud H."/>
        </authorList>
    </citation>
    <scope>NUCLEOTIDE SEQUENCE</scope>
    <source>
        <strain evidence="2">CBHHK002</strain>
    </source>
</reference>
<feature type="region of interest" description="Disordered" evidence="1">
    <location>
        <begin position="102"/>
        <end position="134"/>
    </location>
</feature>
<gene>
    <name evidence="2" type="ORF">DFH08DRAFT_984216</name>
</gene>
<name>A0AAD7AB09_9AGAR</name>
<dbReference type="Proteomes" id="UP001218218">
    <property type="component" value="Unassembled WGS sequence"/>
</dbReference>
<feature type="compositionally biased region" description="Pro residues" evidence="1">
    <location>
        <begin position="261"/>
        <end position="271"/>
    </location>
</feature>
<accession>A0AAD7AB09</accession>
<evidence type="ECO:0000256" key="1">
    <source>
        <dbReference type="SAM" id="MobiDB-lite"/>
    </source>
</evidence>
<proteinExistence type="predicted"/>
<keyword evidence="3" id="KW-1185">Reference proteome</keyword>
<feature type="region of interest" description="Disordered" evidence="1">
    <location>
        <begin position="248"/>
        <end position="280"/>
    </location>
</feature>
<dbReference type="AlphaFoldDB" id="A0AAD7AB09"/>
<feature type="region of interest" description="Disordered" evidence="1">
    <location>
        <begin position="45"/>
        <end position="66"/>
    </location>
</feature>
<organism evidence="2 3">
    <name type="scientific">Mycena albidolilacea</name>
    <dbReference type="NCBI Taxonomy" id="1033008"/>
    <lineage>
        <taxon>Eukaryota</taxon>
        <taxon>Fungi</taxon>
        <taxon>Dikarya</taxon>
        <taxon>Basidiomycota</taxon>
        <taxon>Agaricomycotina</taxon>
        <taxon>Agaricomycetes</taxon>
        <taxon>Agaricomycetidae</taxon>
        <taxon>Agaricales</taxon>
        <taxon>Marasmiineae</taxon>
        <taxon>Mycenaceae</taxon>
        <taxon>Mycena</taxon>
    </lineage>
</organism>
<comment type="caution">
    <text evidence="2">The sequence shown here is derived from an EMBL/GenBank/DDBJ whole genome shotgun (WGS) entry which is preliminary data.</text>
</comment>
<evidence type="ECO:0000313" key="2">
    <source>
        <dbReference type="EMBL" id="KAJ7354021.1"/>
    </source>
</evidence>
<evidence type="ECO:0000313" key="3">
    <source>
        <dbReference type="Proteomes" id="UP001218218"/>
    </source>
</evidence>
<feature type="region of interest" description="Disordered" evidence="1">
    <location>
        <begin position="1"/>
        <end position="21"/>
    </location>
</feature>